<feature type="region of interest" description="Disordered" evidence="1">
    <location>
        <begin position="341"/>
        <end position="363"/>
    </location>
</feature>
<protein>
    <recommendedName>
        <fullName evidence="4">Camp independent regulatory protein</fullName>
    </recommendedName>
</protein>
<dbReference type="GO" id="GO:0003677">
    <property type="term" value="F:DNA binding"/>
    <property type="evidence" value="ECO:0007669"/>
    <property type="project" value="TreeGrafter"/>
</dbReference>
<accession>A0A915Z6Z4</accession>
<feature type="compositionally biased region" description="Acidic residues" evidence="1">
    <location>
        <begin position="353"/>
        <end position="363"/>
    </location>
</feature>
<evidence type="ECO:0000313" key="3">
    <source>
        <dbReference type="Proteomes" id="UP000684084"/>
    </source>
</evidence>
<dbReference type="Pfam" id="PF09729">
    <property type="entry name" value="Gti1_Pac2"/>
    <property type="match status" value="1"/>
</dbReference>
<organism evidence="2 3">
    <name type="scientific">Rhizophagus irregularis</name>
    <dbReference type="NCBI Taxonomy" id="588596"/>
    <lineage>
        <taxon>Eukaryota</taxon>
        <taxon>Fungi</taxon>
        <taxon>Fungi incertae sedis</taxon>
        <taxon>Mucoromycota</taxon>
        <taxon>Glomeromycotina</taxon>
        <taxon>Glomeromycetes</taxon>
        <taxon>Glomerales</taxon>
        <taxon>Glomeraceae</taxon>
        <taxon>Rhizophagus</taxon>
    </lineage>
</organism>
<dbReference type="VEuPathDB" id="FungiDB:RhiirFUN_023839"/>
<dbReference type="AlphaFoldDB" id="A0A915Z6Z4"/>
<gene>
    <name evidence="2" type="ORF">CHRIB12_LOCUS9532</name>
</gene>
<dbReference type="PANTHER" id="PTHR28027:SF2">
    <property type="entry name" value="TRANSCRIPTIONAL REGULATOR MIT1"/>
    <property type="match status" value="1"/>
</dbReference>
<reference evidence="2" key="1">
    <citation type="submission" date="2020-05" db="EMBL/GenBank/DDBJ databases">
        <authorList>
            <person name="Rincon C."/>
            <person name="Sanders R I."/>
            <person name="Robbins C."/>
            <person name="Chaturvedi A."/>
        </authorList>
    </citation>
    <scope>NUCLEOTIDE SEQUENCE</scope>
    <source>
        <strain evidence="2">CHB12</strain>
    </source>
</reference>
<dbReference type="Proteomes" id="UP000684084">
    <property type="component" value="Unassembled WGS sequence"/>
</dbReference>
<dbReference type="EMBL" id="CAGKOT010000018">
    <property type="protein sequence ID" value="CAB5363439.1"/>
    <property type="molecule type" value="Genomic_DNA"/>
</dbReference>
<evidence type="ECO:0000313" key="2">
    <source>
        <dbReference type="EMBL" id="CAB5363439.1"/>
    </source>
</evidence>
<dbReference type="InterPro" id="IPR018608">
    <property type="entry name" value="Gti1/Pac2"/>
</dbReference>
<evidence type="ECO:0000256" key="1">
    <source>
        <dbReference type="SAM" id="MobiDB-lite"/>
    </source>
</evidence>
<sequence length="363" mass="41893">METYRGSLINRSNLYSRNLFKKKTVFTFDYFPGRVETLNDALVIFEACRQGILHKTTRRLLEKEKEELRGGKVYVFDEIESGIKRWTDGRLWSPSRIIKDFLVYRELATRDLNIKRHEPLDDLLQKRITTEGLKVHQCSKGTFLLRKDGLLKKTLSIKFNEEYQHMIIYEDAVISPESSLPPRAFEELRYLQPGEDILNSEKMPKINRNYSKKIQKKRNEQQPIQYLSKQFLLAQTDQRQPNYQLYYQTGIIGGSSLGSTLLGGALNNDQIYVNDNIIPSTSTFVPYQYGAVNLTVETPLLCIPWSPNQPISFNSSNINSAIYPSIIPPLQQTQIFNNSTNPLNDSLTISNENDSDIETENYA</sequence>
<comment type="caution">
    <text evidence="2">The sequence shown here is derived from an EMBL/GenBank/DDBJ whole genome shotgun (WGS) entry which is preliminary data.</text>
</comment>
<evidence type="ECO:0008006" key="4">
    <source>
        <dbReference type="Google" id="ProtNLM"/>
    </source>
</evidence>
<dbReference type="OrthoDB" id="5572844at2759"/>
<name>A0A915Z6Z4_9GLOM</name>
<dbReference type="PANTHER" id="PTHR28027">
    <property type="entry name" value="TRANSCRIPTIONAL REGULATOR MIT1"/>
    <property type="match status" value="1"/>
</dbReference>
<feature type="compositionally biased region" description="Polar residues" evidence="1">
    <location>
        <begin position="341"/>
        <end position="352"/>
    </location>
</feature>
<proteinExistence type="predicted"/>